<protein>
    <recommendedName>
        <fullName evidence="3">YneQ</fullName>
    </recommendedName>
</protein>
<name>A0A1H6WP64_9BACL</name>
<accession>A0A1H6WP64</accession>
<organism evidence="1 2">
    <name type="scientific">Bhargavaea ginsengi</name>
    <dbReference type="NCBI Taxonomy" id="426757"/>
    <lineage>
        <taxon>Bacteria</taxon>
        <taxon>Bacillati</taxon>
        <taxon>Bacillota</taxon>
        <taxon>Bacilli</taxon>
        <taxon>Bacillales</taxon>
        <taxon>Caryophanaceae</taxon>
        <taxon>Bhargavaea</taxon>
    </lineage>
</organism>
<dbReference type="STRING" id="426757.SAMN04488127_1183"/>
<dbReference type="OrthoDB" id="2361368at2"/>
<dbReference type="RefSeq" id="WP_092051044.1">
    <property type="nucleotide sequence ID" value="NZ_FNZF01000002.1"/>
</dbReference>
<evidence type="ECO:0008006" key="3">
    <source>
        <dbReference type="Google" id="ProtNLM"/>
    </source>
</evidence>
<sequence length="105" mass="12428">MAFGVKRQEVSEWKEAVSRGEIAFLTHFWLDDRFPGCRTVTKAGCADLAKLEAWGRQYGLHPDWIDHKERYPHFDLFGEREYEILKKEGREDLIERFRLTGIQKA</sequence>
<gene>
    <name evidence="1" type="ORF">SAMN04488127_1183</name>
</gene>
<evidence type="ECO:0000313" key="1">
    <source>
        <dbReference type="EMBL" id="SEJ17566.1"/>
    </source>
</evidence>
<dbReference type="EMBL" id="FNZF01000002">
    <property type="protein sequence ID" value="SEJ17566.1"/>
    <property type="molecule type" value="Genomic_DNA"/>
</dbReference>
<dbReference type="Proteomes" id="UP000199200">
    <property type="component" value="Unassembled WGS sequence"/>
</dbReference>
<evidence type="ECO:0000313" key="2">
    <source>
        <dbReference type="Proteomes" id="UP000199200"/>
    </source>
</evidence>
<reference evidence="2" key="1">
    <citation type="submission" date="2016-10" db="EMBL/GenBank/DDBJ databases">
        <authorList>
            <person name="Varghese N."/>
            <person name="Submissions S."/>
        </authorList>
    </citation>
    <scope>NUCLEOTIDE SEQUENCE [LARGE SCALE GENOMIC DNA]</scope>
    <source>
        <strain evidence="2">CGMCC 1.6763</strain>
    </source>
</reference>
<proteinExistence type="predicted"/>
<keyword evidence="2" id="KW-1185">Reference proteome</keyword>
<dbReference type="AlphaFoldDB" id="A0A1H6WP64"/>